<evidence type="ECO:0000256" key="3">
    <source>
        <dbReference type="SAM" id="MobiDB-lite"/>
    </source>
</evidence>
<dbReference type="Gene3D" id="3.30.420.40">
    <property type="match status" value="2"/>
</dbReference>
<evidence type="ECO:0000256" key="2">
    <source>
        <dbReference type="ARBA" id="ARBA00022840"/>
    </source>
</evidence>
<protein>
    <submittedName>
        <fullName evidence="4">Uncharacterized protein</fullName>
    </submittedName>
</protein>
<dbReference type="Pfam" id="PF00012">
    <property type="entry name" value="HSP70"/>
    <property type="match status" value="1"/>
</dbReference>
<proteinExistence type="predicted"/>
<comment type="caution">
    <text evidence="4">The sequence shown here is derived from an EMBL/GenBank/DDBJ whole genome shotgun (WGS) entry which is preliminary data.</text>
</comment>
<accession>A0A9W7ZV67</accession>
<sequence>MTNFTYILRKMLGHKSNQPTFEVSNSMNRSPPPVIGIDLGTTTISYANFERDKITSTTSFPAWINDDTRVNFGNNPAVGEKAKQLVENKTLEKTIGTKAKPIYGVQGNVARTCLETSLFEMKKLASYNADATASSNVSETTIRATQKYWPFQVVTVTTTSNSDQVDRRRVLAAQFHKPDNTNNVQPKNPSKKFWKYSDVLTCFLKKIRSNTKGVSNNSAVFSLPLFFDNKFTKEDIRHAAKKTGFRSEQFIHEPLAGLMGYNYKHRLFHSSNIVVIKFDSLGTQVMVADIIENKIKVKALGYDTEINYTVMIDQLYNYFDSMYKNNRKMWMDAENRDFSFNLHQKCEQMVALLINNSSSSISSIPTTSIGNDHQIKMEIRGTFGNGPRFGDYSLPLHMTKQKFLDMIQEPILDKLQDLVKEVISHGVMGYGIGSQSEPLTFLLLSENNLESTVGHYIMNPIKNSTLNRNVKVLPTTISANYTAVGAAVYSSQVAKYSAQEIAHNQSIRVITEYESGSHHRPQEMEEWDEVHNTYVDISSSIQRDGEVSGIEVGNEQDDNQWQNPRVSFVFTEDTNNRDSYYTIGSESYKSALATPVPKRINVKSVSSQTTEIPSDGSTESTYGETSEQGFEQKSFRSIYSPCYLPGGFGKN</sequence>
<dbReference type="InterPro" id="IPR043129">
    <property type="entry name" value="ATPase_NBD"/>
</dbReference>
<evidence type="ECO:0000256" key="1">
    <source>
        <dbReference type="ARBA" id="ARBA00022741"/>
    </source>
</evidence>
<dbReference type="AlphaFoldDB" id="A0A9W7ZV67"/>
<keyword evidence="1" id="KW-0547">Nucleotide-binding</keyword>
<dbReference type="Gene3D" id="3.90.640.10">
    <property type="entry name" value="Actin, Chain A, domain 4"/>
    <property type="match status" value="1"/>
</dbReference>
<reference evidence="4" key="1">
    <citation type="submission" date="2022-07" db="EMBL/GenBank/DDBJ databases">
        <title>Phylogenomic reconstructions and comparative analyses of Kickxellomycotina fungi.</title>
        <authorList>
            <person name="Reynolds N.K."/>
            <person name="Stajich J.E."/>
            <person name="Barry K."/>
            <person name="Grigoriev I.V."/>
            <person name="Crous P."/>
            <person name="Smith M.E."/>
        </authorList>
    </citation>
    <scope>NUCLEOTIDE SEQUENCE</scope>
    <source>
        <strain evidence="4">NBRC 100468</strain>
    </source>
</reference>
<evidence type="ECO:0000313" key="4">
    <source>
        <dbReference type="EMBL" id="KAJ1914440.1"/>
    </source>
</evidence>
<dbReference type="Gene3D" id="3.30.30.30">
    <property type="match status" value="1"/>
</dbReference>
<dbReference type="InterPro" id="IPR013126">
    <property type="entry name" value="Hsp_70_fam"/>
</dbReference>
<organism evidence="4 5">
    <name type="scientific">Mycoemilia scoparia</name>
    <dbReference type="NCBI Taxonomy" id="417184"/>
    <lineage>
        <taxon>Eukaryota</taxon>
        <taxon>Fungi</taxon>
        <taxon>Fungi incertae sedis</taxon>
        <taxon>Zoopagomycota</taxon>
        <taxon>Kickxellomycotina</taxon>
        <taxon>Kickxellomycetes</taxon>
        <taxon>Kickxellales</taxon>
        <taxon>Kickxellaceae</taxon>
        <taxon>Mycoemilia</taxon>
    </lineage>
</organism>
<dbReference type="GO" id="GO:0140662">
    <property type="term" value="F:ATP-dependent protein folding chaperone"/>
    <property type="evidence" value="ECO:0007669"/>
    <property type="project" value="InterPro"/>
</dbReference>
<dbReference type="EMBL" id="JANBPU010000198">
    <property type="protein sequence ID" value="KAJ1914440.1"/>
    <property type="molecule type" value="Genomic_DNA"/>
</dbReference>
<name>A0A9W7ZV67_9FUNG</name>
<feature type="region of interest" description="Disordered" evidence="3">
    <location>
        <begin position="604"/>
        <end position="633"/>
    </location>
</feature>
<keyword evidence="2" id="KW-0067">ATP-binding</keyword>
<keyword evidence="5" id="KW-1185">Reference proteome</keyword>
<gene>
    <name evidence="4" type="ORF">H4219_004795</name>
</gene>
<dbReference type="Proteomes" id="UP001150538">
    <property type="component" value="Unassembled WGS sequence"/>
</dbReference>
<evidence type="ECO:0000313" key="5">
    <source>
        <dbReference type="Proteomes" id="UP001150538"/>
    </source>
</evidence>
<dbReference type="GO" id="GO:0005524">
    <property type="term" value="F:ATP binding"/>
    <property type="evidence" value="ECO:0007669"/>
    <property type="project" value="UniProtKB-KW"/>
</dbReference>
<dbReference type="SUPFAM" id="SSF53067">
    <property type="entry name" value="Actin-like ATPase domain"/>
    <property type="match status" value="2"/>
</dbReference>